<dbReference type="GO" id="GO:0016829">
    <property type="term" value="F:lyase activity"/>
    <property type="evidence" value="ECO:0007669"/>
    <property type="project" value="UniProtKB-KW"/>
</dbReference>
<reference evidence="2 3" key="1">
    <citation type="submission" date="2016-11" db="EMBL/GenBank/DDBJ databases">
        <title>Networking in microbes: conjugative elements and plasmids in the genus Alteromonas.</title>
        <authorList>
            <person name="Lopez-Perez M."/>
            <person name="Ramon-Marco N."/>
            <person name="Rodriguez-Valera F."/>
        </authorList>
    </citation>
    <scope>NUCLEOTIDE SEQUENCE [LARGE SCALE GENOMIC DNA]</scope>
    <source>
        <strain evidence="2 3">CP48</strain>
    </source>
</reference>
<organism evidence="2 3">
    <name type="scientific">Alteromonas mediterranea</name>
    <dbReference type="NCBI Taxonomy" id="314275"/>
    <lineage>
        <taxon>Bacteria</taxon>
        <taxon>Pseudomonadati</taxon>
        <taxon>Pseudomonadota</taxon>
        <taxon>Gammaproteobacteria</taxon>
        <taxon>Alteromonadales</taxon>
        <taxon>Alteromonadaceae</taxon>
        <taxon>Alteromonas/Salinimonas group</taxon>
        <taxon>Alteromonas</taxon>
    </lineage>
</organism>
<evidence type="ECO:0000313" key="2">
    <source>
        <dbReference type="EMBL" id="APD90971.1"/>
    </source>
</evidence>
<dbReference type="InterPro" id="IPR039513">
    <property type="entry name" value="PL-6"/>
</dbReference>
<dbReference type="EMBL" id="CP018024">
    <property type="protein sequence ID" value="APD90971.1"/>
    <property type="molecule type" value="Genomic_DNA"/>
</dbReference>
<dbReference type="InterPro" id="IPR012334">
    <property type="entry name" value="Pectin_lyas_fold"/>
</dbReference>
<feature type="signal peptide" evidence="1">
    <location>
        <begin position="1"/>
        <end position="25"/>
    </location>
</feature>
<sequence>MKLKSTFKSAVGVLTLLTLNSTVNAEDFFVDSKASYYDAVSQVGPGDDIVFKNGTYRDFEIKFQAQGSKQAPVTLRAETKGEVVFSGQSNLAIAGSHVVVSGLVFKNGYSPSGSVISFRVNKDDVATHTRVTEVVIEDYSKPDKFESDYWVALYGKHNRFDHSYLAGKRNRGVTVAVRLDSADSTENYHQIDNNYFGYRPELGSNGGETLRIGTSHYSLENSFTRVENNVFDRCNGEVEIISVKSGGNTLHGNTFIESRGTLTLRHGNKNTITNNVFLGYGVPNTGGVRVINADQEVANNIFKGLTGYRFGSGFTVMNGVPNSPQNRYHQVKNANIHHNTFIDVSHIQLAAGADEERSAPPVDSVFTKNLVVANRVPTTFSFFDDISGITFSNNIANYSVESQIEAGFTKRTDIGESTNVTVDGMQVGADDSVKALSKDEVGPSWYQKKEYELPFKSGKEIRVDPGVNTIFDAVTQAEDGDVLILGEGKYSEEKIIKVEKVLSIEGASPDLVTILPQRSALFEISDNGALALQRVTLAGTDAPDAAGNTLIRTKKWGMLTNYRFTMDNVKVVDVDINHSFHFFSAGARSFATHFSVTNSHFKTISGNVFAFNKEKDDLGIYNVEVLNISNNVFENVSGALALIYRGGTDESTFGPKVTLSDNTLTKVGHGKRNKRKASIFLHGVQKTNIRNNTFDSSAKVRIEHTVGEPQTTLSQNSFSNTDKPSIIDFLTAKDGCQCQ</sequence>
<evidence type="ECO:0000256" key="1">
    <source>
        <dbReference type="SAM" id="SignalP"/>
    </source>
</evidence>
<dbReference type="SUPFAM" id="SSF51126">
    <property type="entry name" value="Pectin lyase-like"/>
    <property type="match status" value="2"/>
</dbReference>
<dbReference type="CDD" id="cd14251">
    <property type="entry name" value="PL-6"/>
    <property type="match status" value="1"/>
</dbReference>
<dbReference type="Proteomes" id="UP000182101">
    <property type="component" value="Chromosome"/>
</dbReference>
<proteinExistence type="predicted"/>
<dbReference type="AlphaFoldDB" id="A0AAC9JEP9"/>
<dbReference type="RefSeq" id="WP_071959919.1">
    <property type="nucleotide sequence ID" value="NZ_CP018024.1"/>
</dbReference>
<name>A0AAC9JEP9_9ALTE</name>
<accession>A0AAC9JEP9</accession>
<dbReference type="SMART" id="SM00710">
    <property type="entry name" value="PbH1"/>
    <property type="match status" value="9"/>
</dbReference>
<dbReference type="InterPro" id="IPR006626">
    <property type="entry name" value="PbH1"/>
</dbReference>
<feature type="chain" id="PRO_5042225442" evidence="1">
    <location>
        <begin position="26"/>
        <end position="739"/>
    </location>
</feature>
<evidence type="ECO:0000313" key="3">
    <source>
        <dbReference type="Proteomes" id="UP000182101"/>
    </source>
</evidence>
<keyword evidence="2" id="KW-0456">Lyase</keyword>
<dbReference type="Pfam" id="PF14592">
    <property type="entry name" value="Chondroitinas_B"/>
    <property type="match status" value="1"/>
</dbReference>
<protein>
    <submittedName>
        <fullName evidence="2">Alginate lyase</fullName>
    </submittedName>
</protein>
<dbReference type="Gene3D" id="2.160.20.10">
    <property type="entry name" value="Single-stranded right-handed beta-helix, Pectin lyase-like"/>
    <property type="match status" value="2"/>
</dbReference>
<gene>
    <name evidence="2" type="ORF">BM524_14840</name>
</gene>
<dbReference type="InterPro" id="IPR011050">
    <property type="entry name" value="Pectin_lyase_fold/virulence"/>
</dbReference>
<keyword evidence="1" id="KW-0732">Signal</keyword>